<organism evidence="10 11">
    <name type="scientific">candidate division WWE3 bacterium</name>
    <dbReference type="NCBI Taxonomy" id="2053526"/>
    <lineage>
        <taxon>Bacteria</taxon>
        <taxon>Katanobacteria</taxon>
    </lineage>
</organism>
<protein>
    <submittedName>
        <fullName evidence="10">Phospholipid carrier-dependent glycosyltransferase</fullName>
    </submittedName>
</protein>
<feature type="transmembrane region" description="Helical" evidence="8">
    <location>
        <begin position="311"/>
        <end position="328"/>
    </location>
</feature>
<comment type="caution">
    <text evidence="10">The sequence shown here is derived from an EMBL/GenBank/DDBJ whole genome shotgun (WGS) entry which is preliminary data.</text>
</comment>
<sequence>MKSISIFFKKISSNKYNNLLVLLIVFHICFFVVFRLLDKNYQTWDSAGHISLSYRIANEMKRLILKEEKASLVSILKVSDYYPPFVQIIGAMISLVLGYKSLYLLTEILFFFILSIVFTYKLTLVVTKNPKISFLTTVIYSLFPQIIDQSHYFHLDIPLLSLILVSLYFLYLSEGFKKLKYAILFFVFFGLVQVTKWYGFVFIIVPVVYMVLNNLLNRLLSGTEKVKILKNILFGSLLFLVIVLPWYVENWSTLLSSSKIFSFGESDDPTNLIQAILYYPSNVITYQIMFIPSVLLVISIVQEIVSNKKKGLFIILSLLIPWVVFVCISNKNLRYILPLTPIFAYLISSLTVKISDKIRFAPYLIVLYLLLASSFLSFNRFKKESKYLRPMSLLFAGINYEHWYYSDPTFYSYKPEKFPLDEILSFIYSDANRIRNSVGVAVLVDSNEMSAATFEMVRLENHYDNMYMPVPYFQFQPFKNDAEIEAFFIDTVSEYVISPSNPGPKGLRNYTALMQCIEYLESSRNRLFKGIKTFTLPNGEKITVYRRIDFSENKDMTEGCKQDAGIIDGVETIKLMPGYTYILHTGHFAIEDKVSGGYKKGVIYVVQITNSTYEGDLQIYNLPKSGSSLCVKKGLDFDPIEDVKRPLNLDDQCGKEVPCVKSVLVTWNVGDSEAKVLEYSKDSFK</sequence>
<dbReference type="GO" id="GO:0016763">
    <property type="term" value="F:pentosyltransferase activity"/>
    <property type="evidence" value="ECO:0007669"/>
    <property type="project" value="TreeGrafter"/>
</dbReference>
<dbReference type="GO" id="GO:0005886">
    <property type="term" value="C:plasma membrane"/>
    <property type="evidence" value="ECO:0007669"/>
    <property type="project" value="UniProtKB-SubCell"/>
</dbReference>
<feature type="transmembrane region" description="Helical" evidence="8">
    <location>
        <begin position="360"/>
        <end position="381"/>
    </location>
</feature>
<comment type="subcellular location">
    <subcellularLocation>
        <location evidence="1">Cell membrane</location>
        <topology evidence="1">Multi-pass membrane protein</topology>
    </subcellularLocation>
</comment>
<evidence type="ECO:0000256" key="3">
    <source>
        <dbReference type="ARBA" id="ARBA00022676"/>
    </source>
</evidence>
<dbReference type="Proteomes" id="UP000590542">
    <property type="component" value="Unassembled WGS sequence"/>
</dbReference>
<feature type="transmembrane region" description="Helical" evidence="8">
    <location>
        <begin position="153"/>
        <end position="171"/>
    </location>
</feature>
<feature type="transmembrane region" description="Helical" evidence="8">
    <location>
        <begin position="335"/>
        <end position="354"/>
    </location>
</feature>
<name>A0A7X9HSY2_UNCKA</name>
<keyword evidence="6 8" id="KW-1133">Transmembrane helix</keyword>
<keyword evidence="5 8" id="KW-0812">Transmembrane</keyword>
<evidence type="ECO:0000256" key="6">
    <source>
        <dbReference type="ARBA" id="ARBA00022989"/>
    </source>
</evidence>
<feature type="transmembrane region" description="Helical" evidence="8">
    <location>
        <begin position="283"/>
        <end position="305"/>
    </location>
</feature>
<dbReference type="EMBL" id="JAAZNV010000013">
    <property type="protein sequence ID" value="NMB91941.1"/>
    <property type="molecule type" value="Genomic_DNA"/>
</dbReference>
<dbReference type="Pfam" id="PF02366">
    <property type="entry name" value="PMT"/>
    <property type="match status" value="1"/>
</dbReference>
<evidence type="ECO:0000313" key="10">
    <source>
        <dbReference type="EMBL" id="NMB91941.1"/>
    </source>
</evidence>
<dbReference type="GO" id="GO:0000030">
    <property type="term" value="F:mannosyltransferase activity"/>
    <property type="evidence" value="ECO:0007669"/>
    <property type="project" value="InterPro"/>
</dbReference>
<accession>A0A7X9HSY2</accession>
<evidence type="ECO:0000256" key="7">
    <source>
        <dbReference type="ARBA" id="ARBA00023136"/>
    </source>
</evidence>
<dbReference type="GO" id="GO:0009103">
    <property type="term" value="P:lipopolysaccharide biosynthetic process"/>
    <property type="evidence" value="ECO:0007669"/>
    <property type="project" value="UniProtKB-ARBA"/>
</dbReference>
<evidence type="ECO:0000256" key="8">
    <source>
        <dbReference type="SAM" id="Phobius"/>
    </source>
</evidence>
<proteinExistence type="predicted"/>
<keyword evidence="7 8" id="KW-0472">Membrane</keyword>
<feature type="transmembrane region" description="Helical" evidence="8">
    <location>
        <begin position="20"/>
        <end position="37"/>
    </location>
</feature>
<dbReference type="InterPro" id="IPR050297">
    <property type="entry name" value="LipidA_mod_glycosyltrf_83"/>
</dbReference>
<feature type="transmembrane region" description="Helical" evidence="8">
    <location>
        <begin position="102"/>
        <end position="120"/>
    </location>
</feature>
<keyword evidence="4 10" id="KW-0808">Transferase</keyword>
<keyword evidence="3" id="KW-0328">Glycosyltransferase</keyword>
<reference evidence="10 11" key="1">
    <citation type="journal article" date="2020" name="Biotechnol. Biofuels">
        <title>New insights from the biogas microbiome by comprehensive genome-resolved metagenomics of nearly 1600 species originating from multiple anaerobic digesters.</title>
        <authorList>
            <person name="Campanaro S."/>
            <person name="Treu L."/>
            <person name="Rodriguez-R L.M."/>
            <person name="Kovalovszki A."/>
            <person name="Ziels R.M."/>
            <person name="Maus I."/>
            <person name="Zhu X."/>
            <person name="Kougias P.G."/>
            <person name="Basile A."/>
            <person name="Luo G."/>
            <person name="Schluter A."/>
            <person name="Konstantinidis K.T."/>
            <person name="Angelidaki I."/>
        </authorList>
    </citation>
    <scope>NUCLEOTIDE SEQUENCE [LARGE SCALE GENOMIC DNA]</scope>
    <source>
        <strain evidence="10">AS27yjCOA_202</strain>
    </source>
</reference>
<feature type="transmembrane region" description="Helical" evidence="8">
    <location>
        <begin position="183"/>
        <end position="212"/>
    </location>
</feature>
<dbReference type="PANTHER" id="PTHR33908:SF11">
    <property type="entry name" value="MEMBRANE PROTEIN"/>
    <property type="match status" value="1"/>
</dbReference>
<keyword evidence="2" id="KW-1003">Cell membrane</keyword>
<feature type="domain" description="ArnT-like N-terminal" evidence="9">
    <location>
        <begin position="110"/>
        <end position="250"/>
    </location>
</feature>
<evidence type="ECO:0000256" key="1">
    <source>
        <dbReference type="ARBA" id="ARBA00004651"/>
    </source>
</evidence>
<evidence type="ECO:0000256" key="2">
    <source>
        <dbReference type="ARBA" id="ARBA00022475"/>
    </source>
</evidence>
<feature type="transmembrane region" description="Helical" evidence="8">
    <location>
        <begin position="232"/>
        <end position="248"/>
    </location>
</feature>
<evidence type="ECO:0000313" key="11">
    <source>
        <dbReference type="Proteomes" id="UP000590542"/>
    </source>
</evidence>
<dbReference type="PANTHER" id="PTHR33908">
    <property type="entry name" value="MANNOSYLTRANSFERASE YKCB-RELATED"/>
    <property type="match status" value="1"/>
</dbReference>
<evidence type="ECO:0000259" key="9">
    <source>
        <dbReference type="Pfam" id="PF02366"/>
    </source>
</evidence>
<dbReference type="GO" id="GO:0006493">
    <property type="term" value="P:protein O-linked glycosylation"/>
    <property type="evidence" value="ECO:0007669"/>
    <property type="project" value="InterPro"/>
</dbReference>
<dbReference type="InterPro" id="IPR003342">
    <property type="entry name" value="ArnT-like_N"/>
</dbReference>
<evidence type="ECO:0000256" key="5">
    <source>
        <dbReference type="ARBA" id="ARBA00022692"/>
    </source>
</evidence>
<evidence type="ECO:0000256" key="4">
    <source>
        <dbReference type="ARBA" id="ARBA00022679"/>
    </source>
</evidence>
<dbReference type="AlphaFoldDB" id="A0A7X9HSY2"/>
<gene>
    <name evidence="10" type="ORF">GYA37_03810</name>
</gene>